<dbReference type="PANTHER" id="PTHR33021:SF499">
    <property type="entry name" value="OS12G0150500 PROTEIN"/>
    <property type="match status" value="1"/>
</dbReference>
<name>A0AAV8Q575_ENSVE</name>
<evidence type="ECO:0000313" key="6">
    <source>
        <dbReference type="EMBL" id="KAJ8466690.1"/>
    </source>
</evidence>
<dbReference type="InterPro" id="IPR008972">
    <property type="entry name" value="Cupredoxin"/>
</dbReference>
<dbReference type="GO" id="GO:0005886">
    <property type="term" value="C:plasma membrane"/>
    <property type="evidence" value="ECO:0007669"/>
    <property type="project" value="TreeGrafter"/>
</dbReference>
<dbReference type="InterPro" id="IPR039391">
    <property type="entry name" value="Phytocyanin-like"/>
</dbReference>
<dbReference type="FunFam" id="2.60.40.420:FF:000003">
    <property type="entry name" value="Blue copper"/>
    <property type="match status" value="1"/>
</dbReference>
<dbReference type="InterPro" id="IPR003245">
    <property type="entry name" value="Phytocyanin_dom"/>
</dbReference>
<keyword evidence="1" id="KW-0479">Metal-binding</keyword>
<dbReference type="PROSITE" id="PS51485">
    <property type="entry name" value="PHYTOCYANIN"/>
    <property type="match status" value="1"/>
</dbReference>
<feature type="chain" id="PRO_5043978648" description="Phytocyanin domain-containing protein" evidence="4">
    <location>
        <begin position="23"/>
        <end position="172"/>
    </location>
</feature>
<keyword evidence="4" id="KW-0732">Signal</keyword>
<comment type="caution">
    <text evidence="6">The sequence shown here is derived from an EMBL/GenBank/DDBJ whole genome shotgun (WGS) entry which is preliminary data.</text>
</comment>
<evidence type="ECO:0000256" key="2">
    <source>
        <dbReference type="ARBA" id="ARBA00023180"/>
    </source>
</evidence>
<dbReference type="EMBL" id="JAQQAF010000008">
    <property type="protein sequence ID" value="KAJ8466690.1"/>
    <property type="molecule type" value="Genomic_DNA"/>
</dbReference>
<dbReference type="GO" id="GO:0046872">
    <property type="term" value="F:metal ion binding"/>
    <property type="evidence" value="ECO:0007669"/>
    <property type="project" value="UniProtKB-KW"/>
</dbReference>
<protein>
    <recommendedName>
        <fullName evidence="5">Phytocyanin domain-containing protein</fullName>
    </recommendedName>
</protein>
<sequence length="172" mass="17537">MTIPRAIVAVAVMAAIAGLANATNFDVSWDLSTNYTQWVSGKTFLAGDTLTFSYTSSHDVVEVRSSAYATCNATSPVSKSATGNTLVALGAPGKRYFICGIAGHCTRGMKIEVDVVTASSPPPGSSPSPSVSPAAPTPPASHPPAPSTAPRSTTRTTAKVALAVVLMMVLAL</sequence>
<evidence type="ECO:0000313" key="7">
    <source>
        <dbReference type="Proteomes" id="UP001222027"/>
    </source>
</evidence>
<proteinExistence type="predicted"/>
<evidence type="ECO:0000256" key="4">
    <source>
        <dbReference type="SAM" id="SignalP"/>
    </source>
</evidence>
<dbReference type="AlphaFoldDB" id="A0AAV8Q575"/>
<keyword evidence="7" id="KW-1185">Reference proteome</keyword>
<reference evidence="6 7" key="1">
    <citation type="submission" date="2022-12" db="EMBL/GenBank/DDBJ databases">
        <title>Chromosome-scale assembly of the Ensete ventricosum genome.</title>
        <authorList>
            <person name="Dussert Y."/>
            <person name="Stocks J."/>
            <person name="Wendawek A."/>
            <person name="Woldeyes F."/>
            <person name="Nichols R.A."/>
            <person name="Borrell J.S."/>
        </authorList>
    </citation>
    <scope>NUCLEOTIDE SEQUENCE [LARGE SCALE GENOMIC DNA]</scope>
    <source>
        <strain evidence="7">cv. Maze</strain>
        <tissue evidence="6">Seeds</tissue>
    </source>
</reference>
<evidence type="ECO:0000256" key="1">
    <source>
        <dbReference type="ARBA" id="ARBA00022723"/>
    </source>
</evidence>
<feature type="signal peptide" evidence="4">
    <location>
        <begin position="1"/>
        <end position="22"/>
    </location>
</feature>
<dbReference type="Proteomes" id="UP001222027">
    <property type="component" value="Unassembled WGS sequence"/>
</dbReference>
<feature type="region of interest" description="Disordered" evidence="3">
    <location>
        <begin position="117"/>
        <end position="154"/>
    </location>
</feature>
<dbReference type="Gene3D" id="2.60.40.420">
    <property type="entry name" value="Cupredoxins - blue copper proteins"/>
    <property type="match status" value="1"/>
</dbReference>
<feature type="compositionally biased region" description="Pro residues" evidence="3">
    <location>
        <begin position="135"/>
        <end position="147"/>
    </location>
</feature>
<dbReference type="CDD" id="cd04216">
    <property type="entry name" value="Phytocyanin"/>
    <property type="match status" value="1"/>
</dbReference>
<evidence type="ECO:0000259" key="5">
    <source>
        <dbReference type="PROSITE" id="PS51485"/>
    </source>
</evidence>
<evidence type="ECO:0000256" key="3">
    <source>
        <dbReference type="SAM" id="MobiDB-lite"/>
    </source>
</evidence>
<dbReference type="SUPFAM" id="SSF49503">
    <property type="entry name" value="Cupredoxins"/>
    <property type="match status" value="1"/>
</dbReference>
<keyword evidence="2" id="KW-0325">Glycoprotein</keyword>
<feature type="domain" description="Phytocyanin" evidence="5">
    <location>
        <begin position="23"/>
        <end position="117"/>
    </location>
</feature>
<dbReference type="GO" id="GO:0009055">
    <property type="term" value="F:electron transfer activity"/>
    <property type="evidence" value="ECO:0007669"/>
    <property type="project" value="InterPro"/>
</dbReference>
<organism evidence="6 7">
    <name type="scientific">Ensete ventricosum</name>
    <name type="common">Abyssinian banana</name>
    <name type="synonym">Musa ensete</name>
    <dbReference type="NCBI Taxonomy" id="4639"/>
    <lineage>
        <taxon>Eukaryota</taxon>
        <taxon>Viridiplantae</taxon>
        <taxon>Streptophyta</taxon>
        <taxon>Embryophyta</taxon>
        <taxon>Tracheophyta</taxon>
        <taxon>Spermatophyta</taxon>
        <taxon>Magnoliopsida</taxon>
        <taxon>Liliopsida</taxon>
        <taxon>Zingiberales</taxon>
        <taxon>Musaceae</taxon>
        <taxon>Ensete</taxon>
    </lineage>
</organism>
<accession>A0AAV8Q575</accession>
<dbReference type="Pfam" id="PF02298">
    <property type="entry name" value="Cu_bind_like"/>
    <property type="match status" value="1"/>
</dbReference>
<gene>
    <name evidence="6" type="ORF">OPV22_029242</name>
</gene>
<dbReference type="PANTHER" id="PTHR33021">
    <property type="entry name" value="BLUE COPPER PROTEIN"/>
    <property type="match status" value="1"/>
</dbReference>